<proteinExistence type="predicted"/>
<protein>
    <submittedName>
        <fullName evidence="2">Uncharacterized protein</fullName>
    </submittedName>
</protein>
<dbReference type="Pfam" id="PF07004">
    <property type="entry name" value="SHIPPO-rpt"/>
    <property type="match status" value="11"/>
</dbReference>
<dbReference type="Proteomes" id="UP000187209">
    <property type="component" value="Unassembled WGS sequence"/>
</dbReference>
<keyword evidence="3" id="KW-1185">Reference proteome</keyword>
<dbReference type="PANTHER" id="PTHR21580">
    <property type="entry name" value="SHIPPO-1-RELATED"/>
    <property type="match status" value="1"/>
</dbReference>
<feature type="region of interest" description="Disordered" evidence="1">
    <location>
        <begin position="289"/>
        <end position="328"/>
    </location>
</feature>
<accession>A0A1R2CMY1</accession>
<dbReference type="EMBL" id="MPUH01000104">
    <property type="protein sequence ID" value="OMJ90377.1"/>
    <property type="molecule type" value="Genomic_DNA"/>
</dbReference>
<feature type="compositionally biased region" description="Low complexity" evidence="1">
    <location>
        <begin position="218"/>
        <end position="232"/>
    </location>
</feature>
<feature type="region of interest" description="Disordered" evidence="1">
    <location>
        <begin position="113"/>
        <end position="270"/>
    </location>
</feature>
<feature type="region of interest" description="Disordered" evidence="1">
    <location>
        <begin position="1"/>
        <end position="101"/>
    </location>
</feature>
<feature type="region of interest" description="Disordered" evidence="1">
    <location>
        <begin position="346"/>
        <end position="414"/>
    </location>
</feature>
<dbReference type="InterPro" id="IPR010736">
    <property type="entry name" value="SHIPPO-rpt"/>
</dbReference>
<dbReference type="OrthoDB" id="445580at2759"/>
<sequence length="414" mass="43885">MSISSAPAWTFGGRSEDKNHMITPGPGNYNPSSSNLEKSPNFKIGTSSRNILLSSTTPGPGTYEAKSTIINTPAPKIGSSKRLPLSETLETPGPGAYQVEPKVVAGPKFTMLGRKDQNANSSNPGPGHYDQSLNEFAVKDRAPAYKIGSGSRTERPNQNNLPGPGAYDSNAKTIGPSWGFGSQPRSNSTKGDVPGPGSYSNTDLINKKGFTITGRPQNSIPNSNPGPGSYNPLDSINRTPGWSLGKSSRGNLQSNTKEIPGPGTYSPQVTIGKSASVFGSSKRQTINKIFETPGPGEYNVSNKNNAPAFTMRPKTTSNKKNLNPGPGEYNPSLSCCELKWTIGKEQKGLNFSPEKGSLAPGPGHYDLNKQHGGPKWGFGSEQRGKDIKNPNPGPGSYTNYTSIGNLPGYAKKQV</sequence>
<feature type="compositionally biased region" description="Polar residues" evidence="1">
    <location>
        <begin position="234"/>
        <end position="257"/>
    </location>
</feature>
<feature type="compositionally biased region" description="Polar residues" evidence="1">
    <location>
        <begin position="299"/>
        <end position="321"/>
    </location>
</feature>
<evidence type="ECO:0000313" key="3">
    <source>
        <dbReference type="Proteomes" id="UP000187209"/>
    </source>
</evidence>
<evidence type="ECO:0000313" key="2">
    <source>
        <dbReference type="EMBL" id="OMJ90377.1"/>
    </source>
</evidence>
<dbReference type="PANTHER" id="PTHR21580:SF28">
    <property type="entry name" value="BOREALIN N-TERMINAL DOMAIN-CONTAINING PROTEIN-RELATED"/>
    <property type="match status" value="1"/>
</dbReference>
<dbReference type="InterPro" id="IPR051291">
    <property type="entry name" value="CIMAP"/>
</dbReference>
<feature type="compositionally biased region" description="Polar residues" evidence="1">
    <location>
        <begin position="29"/>
        <end position="59"/>
    </location>
</feature>
<evidence type="ECO:0000256" key="1">
    <source>
        <dbReference type="SAM" id="MobiDB-lite"/>
    </source>
</evidence>
<dbReference type="AlphaFoldDB" id="A0A1R2CMY1"/>
<organism evidence="2 3">
    <name type="scientific">Stentor coeruleus</name>
    <dbReference type="NCBI Taxonomy" id="5963"/>
    <lineage>
        <taxon>Eukaryota</taxon>
        <taxon>Sar</taxon>
        <taxon>Alveolata</taxon>
        <taxon>Ciliophora</taxon>
        <taxon>Postciliodesmatophora</taxon>
        <taxon>Heterotrichea</taxon>
        <taxon>Heterotrichida</taxon>
        <taxon>Stentoridae</taxon>
        <taxon>Stentor</taxon>
    </lineage>
</organism>
<reference evidence="2 3" key="1">
    <citation type="submission" date="2016-11" db="EMBL/GenBank/DDBJ databases">
        <title>The macronuclear genome of Stentor coeruleus: a giant cell with tiny introns.</title>
        <authorList>
            <person name="Slabodnick M."/>
            <person name="Ruby J.G."/>
            <person name="Reiff S.B."/>
            <person name="Swart E.C."/>
            <person name="Gosai S."/>
            <person name="Prabakaran S."/>
            <person name="Witkowska E."/>
            <person name="Larue G.E."/>
            <person name="Fisher S."/>
            <person name="Freeman R.M."/>
            <person name="Gunawardena J."/>
            <person name="Chu W."/>
            <person name="Stover N.A."/>
            <person name="Gregory B.D."/>
            <person name="Nowacki M."/>
            <person name="Derisi J."/>
            <person name="Roy S.W."/>
            <person name="Marshall W.F."/>
            <person name="Sood P."/>
        </authorList>
    </citation>
    <scope>NUCLEOTIDE SEQUENCE [LARGE SCALE GENOMIC DNA]</scope>
    <source>
        <strain evidence="2">WM001</strain>
    </source>
</reference>
<name>A0A1R2CMY1_9CILI</name>
<gene>
    <name evidence="2" type="ORF">SteCoe_7293</name>
</gene>
<comment type="caution">
    <text evidence="2">The sequence shown here is derived from an EMBL/GenBank/DDBJ whole genome shotgun (WGS) entry which is preliminary data.</text>
</comment>